<evidence type="ECO:0000313" key="3">
    <source>
        <dbReference type="EMBL" id="TYP71916.1"/>
    </source>
</evidence>
<evidence type="ECO:0000259" key="2">
    <source>
        <dbReference type="Pfam" id="PF00296"/>
    </source>
</evidence>
<protein>
    <submittedName>
        <fullName evidence="3">Luciferase family oxidoreductase group 1</fullName>
    </submittedName>
</protein>
<dbReference type="NCBIfam" id="TIGR03558">
    <property type="entry name" value="oxido_grp_1"/>
    <property type="match status" value="1"/>
</dbReference>
<dbReference type="InterPro" id="IPR050766">
    <property type="entry name" value="Bact_Lucif_Oxidored"/>
</dbReference>
<dbReference type="OrthoDB" id="9780518at2"/>
<dbReference type="FunFam" id="3.20.20.30:FF:000002">
    <property type="entry name" value="LLM class flavin-dependent oxidoreductase"/>
    <property type="match status" value="1"/>
</dbReference>
<feature type="domain" description="Luciferase-like" evidence="2">
    <location>
        <begin position="18"/>
        <end position="305"/>
    </location>
</feature>
<dbReference type="Pfam" id="PF00296">
    <property type="entry name" value="Bac_luciferase"/>
    <property type="match status" value="1"/>
</dbReference>
<dbReference type="InterPro" id="IPR011251">
    <property type="entry name" value="Luciferase-like_dom"/>
</dbReference>
<evidence type="ECO:0000256" key="1">
    <source>
        <dbReference type="ARBA" id="ARBA00007789"/>
    </source>
</evidence>
<keyword evidence="4" id="KW-1185">Reference proteome</keyword>
<comment type="similarity">
    <text evidence="1">To bacterial alkanal monooxygenase alpha and beta chains.</text>
</comment>
<dbReference type="InterPro" id="IPR036661">
    <property type="entry name" value="Luciferase-like_sf"/>
</dbReference>
<dbReference type="AlphaFoldDB" id="A0A5S5C0C0"/>
<dbReference type="GO" id="GO:0016705">
    <property type="term" value="F:oxidoreductase activity, acting on paired donors, with incorporation or reduction of molecular oxygen"/>
    <property type="evidence" value="ECO:0007669"/>
    <property type="project" value="InterPro"/>
</dbReference>
<dbReference type="GO" id="GO:0005829">
    <property type="term" value="C:cytosol"/>
    <property type="evidence" value="ECO:0007669"/>
    <property type="project" value="TreeGrafter"/>
</dbReference>
<proteinExistence type="predicted"/>
<name>A0A5S5C0C0_9BACL</name>
<dbReference type="EMBL" id="VNHS01000009">
    <property type="protein sequence ID" value="TYP71916.1"/>
    <property type="molecule type" value="Genomic_DNA"/>
</dbReference>
<gene>
    <name evidence="3" type="ORF">BCM02_109195</name>
</gene>
<dbReference type="PANTHER" id="PTHR30137:SF6">
    <property type="entry name" value="LUCIFERASE-LIKE MONOOXYGENASE"/>
    <property type="match status" value="1"/>
</dbReference>
<sequence>MSTFTPKLSVLDLAPILAGGSARDAYRRTLDLARHAEKLGYHRFWLAEHHNMPGIASSATALLIGHVASGTEKIRVGSGGVMLPNHAPLVVAEQFGMLESLFPGRIDLGLGRASGTDMRTTQALRRTMGAGGADFPELLSELRAYLDPTFEPNDSGVRAVPGEGLNIPVWLLGSSDVSARMAGRLGLPFAFASHFAPDGLHGALKAYRSSFIPSRALKEPYVMIGLTVMAADDADEARYLATSEARQVLSLLRGRPDKLQPPVEDMDALWNSREKALISKQLDFGLIGDQATIREKLPAIYEATQADEFIITSHLHDHQARLRSYEIVAETAKEMWP</sequence>
<comment type="caution">
    <text evidence="3">The sequence shown here is derived from an EMBL/GenBank/DDBJ whole genome shotgun (WGS) entry which is preliminary data.</text>
</comment>
<organism evidence="3 4">
    <name type="scientific">Paenibacillus methanolicus</name>
    <dbReference type="NCBI Taxonomy" id="582686"/>
    <lineage>
        <taxon>Bacteria</taxon>
        <taxon>Bacillati</taxon>
        <taxon>Bacillota</taxon>
        <taxon>Bacilli</taxon>
        <taxon>Bacillales</taxon>
        <taxon>Paenibacillaceae</taxon>
        <taxon>Paenibacillus</taxon>
    </lineage>
</organism>
<reference evidence="3 4" key="1">
    <citation type="submission" date="2019-07" db="EMBL/GenBank/DDBJ databases">
        <title>Genomic Encyclopedia of Type Strains, Phase III (KMG-III): the genomes of soil and plant-associated and newly described type strains.</title>
        <authorList>
            <person name="Whitman W."/>
        </authorList>
    </citation>
    <scope>NUCLEOTIDE SEQUENCE [LARGE SCALE GENOMIC DNA]</scope>
    <source>
        <strain evidence="3 4">BL24</strain>
    </source>
</reference>
<dbReference type="InterPro" id="IPR019949">
    <property type="entry name" value="CmoO-like"/>
</dbReference>
<dbReference type="CDD" id="cd00347">
    <property type="entry name" value="Flavin_utilizing_monoxygenases"/>
    <property type="match status" value="1"/>
</dbReference>
<dbReference type="Gene3D" id="3.20.20.30">
    <property type="entry name" value="Luciferase-like domain"/>
    <property type="match status" value="1"/>
</dbReference>
<accession>A0A5S5C0C0</accession>
<evidence type="ECO:0000313" key="4">
    <source>
        <dbReference type="Proteomes" id="UP000323257"/>
    </source>
</evidence>
<dbReference type="PANTHER" id="PTHR30137">
    <property type="entry name" value="LUCIFERASE-LIKE MONOOXYGENASE"/>
    <property type="match status" value="1"/>
</dbReference>
<dbReference type="Proteomes" id="UP000323257">
    <property type="component" value="Unassembled WGS sequence"/>
</dbReference>
<dbReference type="RefSeq" id="WP_148931530.1">
    <property type="nucleotide sequence ID" value="NZ_VNHS01000009.1"/>
</dbReference>
<dbReference type="SUPFAM" id="SSF51679">
    <property type="entry name" value="Bacterial luciferase-like"/>
    <property type="match status" value="1"/>
</dbReference>